<name>N6X0S3_9GAMM</name>
<keyword evidence="4" id="KW-1185">Reference proteome</keyword>
<accession>N6X0S3</accession>
<keyword evidence="2" id="KW-0472">Membrane</keyword>
<dbReference type="RefSeq" id="WP_004578945.1">
    <property type="nucleotide sequence ID" value="NZ_AP028878.1"/>
</dbReference>
<dbReference type="InterPro" id="IPR003425">
    <property type="entry name" value="CCB3/YggT"/>
</dbReference>
<feature type="transmembrane region" description="Helical" evidence="2">
    <location>
        <begin position="5"/>
        <end position="27"/>
    </location>
</feature>
<evidence type="ECO:0000256" key="1">
    <source>
        <dbReference type="ARBA" id="ARBA00010894"/>
    </source>
</evidence>
<dbReference type="GO" id="GO:0016020">
    <property type="term" value="C:membrane"/>
    <property type="evidence" value="ECO:0007669"/>
    <property type="project" value="InterPro"/>
</dbReference>
<dbReference type="STRING" id="626887.J057_04836"/>
<dbReference type="OrthoDB" id="9806665at2"/>
<keyword evidence="2" id="KW-0812">Transmembrane</keyword>
<dbReference type="EMBL" id="APLQ01000011">
    <property type="protein sequence ID" value="ENO14648.1"/>
    <property type="molecule type" value="Genomic_DNA"/>
</dbReference>
<evidence type="ECO:0000313" key="3">
    <source>
        <dbReference type="EMBL" id="ENO14648.1"/>
    </source>
</evidence>
<dbReference type="PANTHER" id="PTHR33219:SF14">
    <property type="entry name" value="PROTEIN COFACTOR ASSEMBLY OF COMPLEX C SUBUNIT B CCB3, CHLOROPLASTIC-RELATED"/>
    <property type="match status" value="1"/>
</dbReference>
<keyword evidence="2" id="KW-1133">Transmembrane helix</keyword>
<dbReference type="PANTHER" id="PTHR33219">
    <property type="entry name" value="YLMG HOMOLOG PROTEIN 2, CHLOROPLASTIC"/>
    <property type="match status" value="1"/>
</dbReference>
<dbReference type="HOGENOM" id="CLU_089905_1_0_6"/>
<dbReference type="Pfam" id="PF02325">
    <property type="entry name" value="CCB3_YggT"/>
    <property type="match status" value="2"/>
</dbReference>
<evidence type="ECO:0000313" key="4">
    <source>
        <dbReference type="Proteomes" id="UP000013165"/>
    </source>
</evidence>
<sequence length="194" mass="20963">MLAQILITTLQILSTFYLTIVLLRFLLQLARADFYNPISQFVVKATNPPLRPLRKVIPGWGGIDGASLVLAIIIQTITFLLILIALNNGLPAINPLTLLAWSVVTVLGLIVKIYFWSVLAIVIISWIAPGSPHPAIQLIGQLTEPVMRPVRNVMPAVGGLDLSPIVVFLILNVVSIVIEHMARGVGLGNIGVAL</sequence>
<proteinExistence type="inferred from homology"/>
<reference evidence="3 4" key="1">
    <citation type="journal article" date="2013" name="Genome Announc.">
        <title>Genome Sequence of the Polycyclic Aromatic Hydrocarbon-Degrading Bacterium Strain Marinobacter nanhaiticus D15-8WT.</title>
        <authorList>
            <person name="Cui Z."/>
            <person name="Gao W."/>
            <person name="Li Q."/>
            <person name="Xu G."/>
            <person name="Zheng L."/>
        </authorList>
    </citation>
    <scope>NUCLEOTIDE SEQUENCE [LARGE SCALE GENOMIC DNA]</scope>
    <source>
        <strain evidence="3 4">D15-8W</strain>
    </source>
</reference>
<protein>
    <submittedName>
        <fullName evidence="3">YggT family protein</fullName>
    </submittedName>
</protein>
<comment type="caution">
    <text evidence="3">The sequence shown here is derived from an EMBL/GenBank/DDBJ whole genome shotgun (WGS) entry which is preliminary data.</text>
</comment>
<feature type="transmembrane region" description="Helical" evidence="2">
    <location>
        <begin position="98"/>
        <end position="128"/>
    </location>
</feature>
<dbReference type="AlphaFoldDB" id="N6X0S3"/>
<dbReference type="PATRIC" id="fig|626887.3.peg.952"/>
<comment type="similarity">
    <text evidence="1">Belongs to the YggT family.</text>
</comment>
<dbReference type="eggNOG" id="COG0762">
    <property type="taxonomic scope" value="Bacteria"/>
</dbReference>
<feature type="transmembrane region" description="Helical" evidence="2">
    <location>
        <begin position="65"/>
        <end position="86"/>
    </location>
</feature>
<feature type="transmembrane region" description="Helical" evidence="2">
    <location>
        <begin position="156"/>
        <end position="178"/>
    </location>
</feature>
<organism evidence="3 4">
    <name type="scientific">Marinobacter nanhaiticus D15-8W</name>
    <dbReference type="NCBI Taxonomy" id="626887"/>
    <lineage>
        <taxon>Bacteria</taxon>
        <taxon>Pseudomonadati</taxon>
        <taxon>Pseudomonadota</taxon>
        <taxon>Gammaproteobacteria</taxon>
        <taxon>Pseudomonadales</taxon>
        <taxon>Marinobacteraceae</taxon>
        <taxon>Marinobacter</taxon>
    </lineage>
</organism>
<evidence type="ECO:0000256" key="2">
    <source>
        <dbReference type="SAM" id="Phobius"/>
    </source>
</evidence>
<gene>
    <name evidence="3" type="ORF">J057_04836</name>
</gene>
<dbReference type="Proteomes" id="UP000013165">
    <property type="component" value="Unassembled WGS sequence"/>
</dbReference>